<evidence type="ECO:0008006" key="3">
    <source>
        <dbReference type="Google" id="ProtNLM"/>
    </source>
</evidence>
<dbReference type="Proteomes" id="UP000299102">
    <property type="component" value="Unassembled WGS sequence"/>
</dbReference>
<dbReference type="Gene3D" id="3.30.470.20">
    <property type="entry name" value="ATP-grasp fold, B domain"/>
    <property type="match status" value="1"/>
</dbReference>
<protein>
    <recommendedName>
        <fullName evidence="3">Tubulin polyglutamylase TTLL5</fullName>
    </recommendedName>
</protein>
<dbReference type="EMBL" id="BGZK01000726">
    <property type="protein sequence ID" value="GBP58034.1"/>
    <property type="molecule type" value="Genomic_DNA"/>
</dbReference>
<comment type="caution">
    <text evidence="1">The sequence shown here is derived from an EMBL/GenBank/DDBJ whole genome shotgun (WGS) entry which is preliminary data.</text>
</comment>
<dbReference type="STRING" id="151549.A0A4C1X6Q5"/>
<dbReference type="PANTHER" id="PTHR47113:SF1">
    <property type="entry name" value="LD09343P"/>
    <property type="match status" value="1"/>
</dbReference>
<dbReference type="PANTHER" id="PTHR47113">
    <property type="entry name" value="LD09343P"/>
    <property type="match status" value="1"/>
</dbReference>
<evidence type="ECO:0000313" key="1">
    <source>
        <dbReference type="EMBL" id="GBP58034.1"/>
    </source>
</evidence>
<dbReference type="InterPro" id="IPR004344">
    <property type="entry name" value="TTL/TTLL_fam"/>
</dbReference>
<keyword evidence="2" id="KW-1185">Reference proteome</keyword>
<organism evidence="1 2">
    <name type="scientific">Eumeta variegata</name>
    <name type="common">Bagworm moth</name>
    <name type="synonym">Eumeta japonica</name>
    <dbReference type="NCBI Taxonomy" id="151549"/>
    <lineage>
        <taxon>Eukaryota</taxon>
        <taxon>Metazoa</taxon>
        <taxon>Ecdysozoa</taxon>
        <taxon>Arthropoda</taxon>
        <taxon>Hexapoda</taxon>
        <taxon>Insecta</taxon>
        <taxon>Pterygota</taxon>
        <taxon>Neoptera</taxon>
        <taxon>Endopterygota</taxon>
        <taxon>Lepidoptera</taxon>
        <taxon>Glossata</taxon>
        <taxon>Ditrysia</taxon>
        <taxon>Tineoidea</taxon>
        <taxon>Psychidae</taxon>
        <taxon>Oiketicinae</taxon>
        <taxon>Eumeta</taxon>
    </lineage>
</organism>
<gene>
    <name evidence="1" type="ORF">EVAR_39750_1</name>
</gene>
<proteinExistence type="predicted"/>
<reference evidence="1 2" key="1">
    <citation type="journal article" date="2019" name="Commun. Biol.">
        <title>The bagworm genome reveals a unique fibroin gene that provides high tensile strength.</title>
        <authorList>
            <person name="Kono N."/>
            <person name="Nakamura H."/>
            <person name="Ohtoshi R."/>
            <person name="Tomita M."/>
            <person name="Numata K."/>
            <person name="Arakawa K."/>
        </authorList>
    </citation>
    <scope>NUCLEOTIDE SEQUENCE [LARGE SCALE GENOMIC DNA]</scope>
</reference>
<dbReference type="Pfam" id="PF03133">
    <property type="entry name" value="TTL"/>
    <property type="match status" value="1"/>
</dbReference>
<dbReference type="OrthoDB" id="202825at2759"/>
<sequence>MRFDLVIDEDLKVYLLEANMSPNLSSAHYPSNQLLYEQVLYSLFSITGVASYLRNQGRTDKTDAASVNMISSDKNIAAWGLECNTVCRDCECAPACALCWPCLPAGLQRNLRRAHYEFLHRADFRRLYPPAMASFSVYHYMYKSTICMNHTICASGEVAGNAFVDSFNTPHTLVDVIICMFLKMCLIGMKRTHKNCIKLIRG</sequence>
<dbReference type="InterPro" id="IPR053317">
    <property type="entry name" value="Tubulin_polyglutamylase"/>
</dbReference>
<name>A0A4C1X6Q5_EUMVA</name>
<dbReference type="PROSITE" id="PS51221">
    <property type="entry name" value="TTL"/>
    <property type="match status" value="1"/>
</dbReference>
<evidence type="ECO:0000313" key="2">
    <source>
        <dbReference type="Proteomes" id="UP000299102"/>
    </source>
</evidence>
<dbReference type="AlphaFoldDB" id="A0A4C1X6Q5"/>
<accession>A0A4C1X6Q5</accession>